<name>A0A4V3CR29_NOCIG</name>
<evidence type="ECO:0000313" key="3">
    <source>
        <dbReference type="Proteomes" id="UP000295087"/>
    </source>
</evidence>
<feature type="coiled-coil region" evidence="1">
    <location>
        <begin position="76"/>
        <end position="103"/>
    </location>
</feature>
<keyword evidence="3" id="KW-1185">Reference proteome</keyword>
<dbReference type="AlphaFoldDB" id="A0A4V3CR29"/>
<dbReference type="RefSeq" id="WP_243749792.1">
    <property type="nucleotide sequence ID" value="NZ_JBHXPO010000002.1"/>
</dbReference>
<keyword evidence="1" id="KW-0175">Coiled coil</keyword>
<proteinExistence type="predicted"/>
<comment type="caution">
    <text evidence="2">The sequence shown here is derived from an EMBL/GenBank/DDBJ whole genome shotgun (WGS) entry which is preliminary data.</text>
</comment>
<dbReference type="EMBL" id="SNXK01000001">
    <property type="protein sequence ID" value="TDP43259.1"/>
    <property type="molecule type" value="Genomic_DNA"/>
</dbReference>
<dbReference type="Proteomes" id="UP000295087">
    <property type="component" value="Unassembled WGS sequence"/>
</dbReference>
<protein>
    <submittedName>
        <fullName evidence="2">Uncharacterized protein</fullName>
    </submittedName>
</protein>
<sequence length="103" mass="10881">MFEEPSSEQPSRDEDATSPIYLTPAQVVAGWRVPPGAHRADTIKRGVLAALAAGTGDMNPVEAVAHIAIGPVVAALGRLEVDLADARSRIAELEQALRDRDGQ</sequence>
<reference evidence="2 3" key="1">
    <citation type="submission" date="2019-03" db="EMBL/GenBank/DDBJ databases">
        <title>Genomic Encyclopedia of Type Strains, Phase IV (KMG-IV): sequencing the most valuable type-strain genomes for metagenomic binning, comparative biology and taxonomic classification.</title>
        <authorList>
            <person name="Goeker M."/>
        </authorList>
    </citation>
    <scope>NUCLEOTIDE SEQUENCE [LARGE SCALE GENOMIC DNA]</scope>
    <source>
        <strain evidence="2 3">DSM 44496</strain>
    </source>
</reference>
<evidence type="ECO:0000313" key="2">
    <source>
        <dbReference type="EMBL" id="TDP43259.1"/>
    </source>
</evidence>
<organism evidence="2 3">
    <name type="scientific">Nocardia ignorata</name>
    <dbReference type="NCBI Taxonomy" id="145285"/>
    <lineage>
        <taxon>Bacteria</taxon>
        <taxon>Bacillati</taxon>
        <taxon>Actinomycetota</taxon>
        <taxon>Actinomycetes</taxon>
        <taxon>Mycobacteriales</taxon>
        <taxon>Nocardiaceae</taxon>
        <taxon>Nocardia</taxon>
    </lineage>
</organism>
<gene>
    <name evidence="2" type="ORF">DFR75_1012381</name>
</gene>
<accession>A0A4V3CR29</accession>
<evidence type="ECO:0000256" key="1">
    <source>
        <dbReference type="SAM" id="Coils"/>
    </source>
</evidence>